<sequence>MTWKLRGKKYAPLLGMLIFPILGAIYALTNKVDDKVYHLMTPLDHAIPFVKYFALPYAVWIFYIYVCIVYFYRKDLRVYYRSLIVYTLSALACYLVYSVFQTTVPRPVLTGEDPFTRLVSYLYHRDQPYNCFPSIHSFSSYMVFRLLAGSKFRSRLNLALVGSMSGLIILSTLFIKQHAIMDVLAAVLLVEVVIAVVVIAERLVARQAPARERSRGTYGA</sequence>
<dbReference type="InterPro" id="IPR036938">
    <property type="entry name" value="PAP2/HPO_sf"/>
</dbReference>
<keyword evidence="1" id="KW-1133">Transmembrane helix</keyword>
<dbReference type="RefSeq" id="WP_185672862.1">
    <property type="nucleotide sequence ID" value="NZ_JACJVP010000060.1"/>
</dbReference>
<dbReference type="AlphaFoldDB" id="A0A7X0RYV4"/>
<organism evidence="2 3">
    <name type="scientific">Cohnella nanjingensis</name>
    <dbReference type="NCBI Taxonomy" id="1387779"/>
    <lineage>
        <taxon>Bacteria</taxon>
        <taxon>Bacillati</taxon>
        <taxon>Bacillota</taxon>
        <taxon>Bacilli</taxon>
        <taxon>Bacillales</taxon>
        <taxon>Paenibacillaceae</taxon>
        <taxon>Cohnella</taxon>
    </lineage>
</organism>
<keyword evidence="3" id="KW-1185">Reference proteome</keyword>
<proteinExistence type="predicted"/>
<name>A0A7X0RYV4_9BACL</name>
<reference evidence="2 3" key="1">
    <citation type="submission" date="2020-08" db="EMBL/GenBank/DDBJ databases">
        <title>Cohnella phylogeny.</title>
        <authorList>
            <person name="Dunlap C."/>
        </authorList>
    </citation>
    <scope>NUCLEOTIDE SEQUENCE [LARGE SCALE GENOMIC DNA]</scope>
    <source>
        <strain evidence="2 3">DSM 28246</strain>
    </source>
</reference>
<dbReference type="SUPFAM" id="SSF48317">
    <property type="entry name" value="Acid phosphatase/Vanadium-dependent haloperoxidase"/>
    <property type="match status" value="1"/>
</dbReference>
<feature type="transmembrane region" description="Helical" evidence="1">
    <location>
        <begin position="156"/>
        <end position="177"/>
    </location>
</feature>
<feature type="transmembrane region" description="Helical" evidence="1">
    <location>
        <begin position="49"/>
        <end position="71"/>
    </location>
</feature>
<evidence type="ECO:0000256" key="1">
    <source>
        <dbReference type="SAM" id="Phobius"/>
    </source>
</evidence>
<evidence type="ECO:0000313" key="2">
    <source>
        <dbReference type="EMBL" id="MBB6675001.1"/>
    </source>
</evidence>
<dbReference type="EMBL" id="JACJVP010000060">
    <property type="protein sequence ID" value="MBB6675001.1"/>
    <property type="molecule type" value="Genomic_DNA"/>
</dbReference>
<comment type="caution">
    <text evidence="2">The sequence shown here is derived from an EMBL/GenBank/DDBJ whole genome shotgun (WGS) entry which is preliminary data.</text>
</comment>
<protein>
    <submittedName>
        <fullName evidence="2">Phosphatase PAP2 family protein</fullName>
    </submittedName>
</protein>
<feature type="transmembrane region" description="Helical" evidence="1">
    <location>
        <begin position="83"/>
        <end position="100"/>
    </location>
</feature>
<gene>
    <name evidence="2" type="ORF">H7C19_30500</name>
</gene>
<accession>A0A7X0RYV4</accession>
<keyword evidence="1" id="KW-0812">Transmembrane</keyword>
<evidence type="ECO:0000313" key="3">
    <source>
        <dbReference type="Proteomes" id="UP000547209"/>
    </source>
</evidence>
<feature type="transmembrane region" description="Helical" evidence="1">
    <location>
        <begin position="12"/>
        <end position="29"/>
    </location>
</feature>
<feature type="transmembrane region" description="Helical" evidence="1">
    <location>
        <begin position="183"/>
        <end position="205"/>
    </location>
</feature>
<feature type="transmembrane region" description="Helical" evidence="1">
    <location>
        <begin position="127"/>
        <end position="144"/>
    </location>
</feature>
<keyword evidence="1" id="KW-0472">Membrane</keyword>
<dbReference type="Proteomes" id="UP000547209">
    <property type="component" value="Unassembled WGS sequence"/>
</dbReference>